<dbReference type="Pfam" id="PF26168">
    <property type="entry name" value="Glyco_transf_N"/>
    <property type="match status" value="1"/>
</dbReference>
<comment type="caution">
    <text evidence="4">The sequence shown here is derived from an EMBL/GenBank/DDBJ whole genome shotgun (WGS) entry which is preliminary data.</text>
</comment>
<keyword evidence="2" id="KW-0808">Transferase</keyword>
<feature type="domain" description="Glycosyltransferase N-terminal" evidence="3">
    <location>
        <begin position="13"/>
        <end position="183"/>
    </location>
</feature>
<comment type="similarity">
    <text evidence="1">Belongs to the UDP-glycosyltransferase family.</text>
</comment>
<proteinExistence type="inferred from homology"/>
<reference evidence="4" key="2">
    <citation type="submission" date="2023-06" db="EMBL/GenBank/DDBJ databases">
        <authorList>
            <person name="Swenson N.G."/>
            <person name="Wegrzyn J.L."/>
            <person name="Mcevoy S.L."/>
        </authorList>
    </citation>
    <scope>NUCLEOTIDE SEQUENCE</scope>
    <source>
        <strain evidence="4">NS2018</strain>
        <tissue evidence="4">Leaf</tissue>
    </source>
</reference>
<name>A0AA39RMX5_ACESA</name>
<dbReference type="GO" id="GO:0080043">
    <property type="term" value="F:quercetin 3-O-glucosyltransferase activity"/>
    <property type="evidence" value="ECO:0007669"/>
    <property type="project" value="TreeGrafter"/>
</dbReference>
<sequence length="566" mass="64791">MGSMALNEKPHAVCIPYPAQGHINPMLKVAKLLHNKGFHITFVNSEFNHKRLLKSRGPKALDGLPTFRFETIPDGLPPTDVDATQDIPSLCFSTRKHGLAPFKQLLNKLNDSSDVPPVTCILSDGAMSFTLDAAEELGVPEVLFWTTSACGFLAYCHYHQLVEKGYTPLKDESCITNGYLETVIDWIPGMKDIRLRDIPSFVRTTDPDCFMLEFLIHETTRARKASAIILNTFDDLEHEMLGAFKSILPPVYSIGPLHLRINQLPDNDLKQIGKMNMSHGMFTNRTRHLDLNNEGHSRWHEADTTQTLNEEYNPNDTYNNSDCKFHVPFAQGHVSTTPVMFDYNLVQLTNDLLHSELVSLQATYIMGKEFISVTDAEEFYKKYSYEFVTEHSHMLSPGNHSQFLRSHRNVKDYDLAQVQSLRLVGMKSSQMIDQLMDQAGSYAAVGHTGKDLQNQLDAICRYASYNSDADSIISYMTAKSKMDQRFFFWYTILEDDSMGNLFWTDSMSRYDYRYFGDVISFDSMYRTNCYNRSLEIFFGVNNHTKTTIFGFRLLVDEMVETYTWIL</sequence>
<protein>
    <recommendedName>
        <fullName evidence="3">Glycosyltransferase N-terminal domain-containing protein</fullName>
    </recommendedName>
</protein>
<organism evidence="4 5">
    <name type="scientific">Acer saccharum</name>
    <name type="common">Sugar maple</name>
    <dbReference type="NCBI Taxonomy" id="4024"/>
    <lineage>
        <taxon>Eukaryota</taxon>
        <taxon>Viridiplantae</taxon>
        <taxon>Streptophyta</taxon>
        <taxon>Embryophyta</taxon>
        <taxon>Tracheophyta</taxon>
        <taxon>Spermatophyta</taxon>
        <taxon>Magnoliopsida</taxon>
        <taxon>eudicotyledons</taxon>
        <taxon>Gunneridae</taxon>
        <taxon>Pentapetalae</taxon>
        <taxon>rosids</taxon>
        <taxon>malvids</taxon>
        <taxon>Sapindales</taxon>
        <taxon>Sapindaceae</taxon>
        <taxon>Hippocastanoideae</taxon>
        <taxon>Acereae</taxon>
        <taxon>Acer</taxon>
    </lineage>
</organism>
<dbReference type="FunFam" id="3.40.50.2000:FF:000055">
    <property type="entry name" value="Glycosyltransferase"/>
    <property type="match status" value="1"/>
</dbReference>
<dbReference type="PANTHER" id="PTHR11926">
    <property type="entry name" value="GLUCOSYL/GLUCURONOSYL TRANSFERASES"/>
    <property type="match status" value="1"/>
</dbReference>
<accession>A0AA39RMX5</accession>
<evidence type="ECO:0000259" key="3">
    <source>
        <dbReference type="Pfam" id="PF26168"/>
    </source>
</evidence>
<evidence type="ECO:0000256" key="2">
    <source>
        <dbReference type="ARBA" id="ARBA00022676"/>
    </source>
</evidence>
<evidence type="ECO:0000256" key="1">
    <source>
        <dbReference type="ARBA" id="ARBA00009995"/>
    </source>
</evidence>
<dbReference type="SUPFAM" id="SSF53756">
    <property type="entry name" value="UDP-Glycosyltransferase/glycogen phosphorylase"/>
    <property type="match status" value="1"/>
</dbReference>
<reference evidence="4" key="1">
    <citation type="journal article" date="2022" name="Plant J.">
        <title>Strategies of tolerance reflected in two North American maple genomes.</title>
        <authorList>
            <person name="McEvoy S.L."/>
            <person name="Sezen U.U."/>
            <person name="Trouern-Trend A."/>
            <person name="McMahon S.M."/>
            <person name="Schaberg P.G."/>
            <person name="Yang J."/>
            <person name="Wegrzyn J.L."/>
            <person name="Swenson N.G."/>
        </authorList>
    </citation>
    <scope>NUCLEOTIDE SEQUENCE</scope>
    <source>
        <strain evidence="4">NS2018</strain>
    </source>
</reference>
<dbReference type="EMBL" id="JAUESC010000386">
    <property type="protein sequence ID" value="KAK0576980.1"/>
    <property type="molecule type" value="Genomic_DNA"/>
</dbReference>
<dbReference type="AlphaFoldDB" id="A0AA39RMX5"/>
<keyword evidence="2" id="KW-0328">Glycosyltransferase</keyword>
<gene>
    <name evidence="4" type="ORF">LWI29_026125</name>
</gene>
<keyword evidence="5" id="KW-1185">Reference proteome</keyword>
<dbReference type="PANTHER" id="PTHR11926:SF774">
    <property type="entry name" value="UDP-GLYCOSYLTRANSFERASE 85A1-RELATED"/>
    <property type="match status" value="1"/>
</dbReference>
<dbReference type="Proteomes" id="UP001168877">
    <property type="component" value="Unassembled WGS sequence"/>
</dbReference>
<dbReference type="GO" id="GO:0080044">
    <property type="term" value="F:quercetin 7-O-glucosyltransferase activity"/>
    <property type="evidence" value="ECO:0007669"/>
    <property type="project" value="TreeGrafter"/>
</dbReference>
<dbReference type="Gene3D" id="3.40.50.2000">
    <property type="entry name" value="Glycogen Phosphorylase B"/>
    <property type="match status" value="1"/>
</dbReference>
<evidence type="ECO:0000313" key="5">
    <source>
        <dbReference type="Proteomes" id="UP001168877"/>
    </source>
</evidence>
<evidence type="ECO:0000313" key="4">
    <source>
        <dbReference type="EMBL" id="KAK0576980.1"/>
    </source>
</evidence>
<dbReference type="InterPro" id="IPR058980">
    <property type="entry name" value="Glyco_transf_N"/>
</dbReference>